<feature type="non-terminal residue" evidence="1">
    <location>
        <position position="1"/>
    </location>
</feature>
<dbReference type="EMBL" id="KV417708">
    <property type="protein sequence ID" value="KZP09074.1"/>
    <property type="molecule type" value="Genomic_DNA"/>
</dbReference>
<dbReference type="AlphaFoldDB" id="A0A165Y080"/>
<gene>
    <name evidence="1" type="ORF">FIBSPDRAFT_671800</name>
</gene>
<dbReference type="Proteomes" id="UP000076532">
    <property type="component" value="Unassembled WGS sequence"/>
</dbReference>
<sequence>VCAVCLGRQQGHDMRGCQAPKTWDKHYNTFSKHSAGGYLVSREGNNPLCLDWQRPAGCSSHAHDNHHLCSGCG</sequence>
<evidence type="ECO:0000313" key="1">
    <source>
        <dbReference type="EMBL" id="KZP09074.1"/>
    </source>
</evidence>
<proteinExistence type="predicted"/>
<accession>A0A165Y080</accession>
<dbReference type="OrthoDB" id="2158839at2759"/>
<protein>
    <submittedName>
        <fullName evidence="1">Uncharacterized protein</fullName>
    </submittedName>
</protein>
<feature type="non-terminal residue" evidence="1">
    <location>
        <position position="73"/>
    </location>
</feature>
<keyword evidence="2" id="KW-1185">Reference proteome</keyword>
<reference evidence="1 2" key="1">
    <citation type="journal article" date="2016" name="Mol. Biol. Evol.">
        <title>Comparative Genomics of Early-Diverging Mushroom-Forming Fungi Provides Insights into the Origins of Lignocellulose Decay Capabilities.</title>
        <authorList>
            <person name="Nagy L.G."/>
            <person name="Riley R."/>
            <person name="Tritt A."/>
            <person name="Adam C."/>
            <person name="Daum C."/>
            <person name="Floudas D."/>
            <person name="Sun H."/>
            <person name="Yadav J.S."/>
            <person name="Pangilinan J."/>
            <person name="Larsson K.H."/>
            <person name="Matsuura K."/>
            <person name="Barry K."/>
            <person name="Labutti K."/>
            <person name="Kuo R."/>
            <person name="Ohm R.A."/>
            <person name="Bhattacharya S.S."/>
            <person name="Shirouzu T."/>
            <person name="Yoshinaga Y."/>
            <person name="Martin F.M."/>
            <person name="Grigoriev I.V."/>
            <person name="Hibbett D.S."/>
        </authorList>
    </citation>
    <scope>NUCLEOTIDE SEQUENCE [LARGE SCALE GENOMIC DNA]</scope>
    <source>
        <strain evidence="1 2">CBS 109695</strain>
    </source>
</reference>
<organism evidence="1 2">
    <name type="scientific">Athelia psychrophila</name>
    <dbReference type="NCBI Taxonomy" id="1759441"/>
    <lineage>
        <taxon>Eukaryota</taxon>
        <taxon>Fungi</taxon>
        <taxon>Dikarya</taxon>
        <taxon>Basidiomycota</taxon>
        <taxon>Agaricomycotina</taxon>
        <taxon>Agaricomycetes</taxon>
        <taxon>Agaricomycetidae</taxon>
        <taxon>Atheliales</taxon>
        <taxon>Atheliaceae</taxon>
        <taxon>Athelia</taxon>
    </lineage>
</organism>
<evidence type="ECO:0000313" key="2">
    <source>
        <dbReference type="Proteomes" id="UP000076532"/>
    </source>
</evidence>
<name>A0A165Y080_9AGAM</name>